<dbReference type="Pfam" id="PF17917">
    <property type="entry name" value="RT_RNaseH"/>
    <property type="match status" value="1"/>
</dbReference>
<dbReference type="Pfam" id="PF00078">
    <property type="entry name" value="RVT_1"/>
    <property type="match status" value="1"/>
</dbReference>
<dbReference type="FunFam" id="3.30.70.270:FF:000020">
    <property type="entry name" value="Transposon Tf2-6 polyprotein-like Protein"/>
    <property type="match status" value="1"/>
</dbReference>
<protein>
    <submittedName>
        <fullName evidence="8">Pol polyprotein</fullName>
    </submittedName>
</protein>
<keyword evidence="1" id="KW-0808">Transferase</keyword>
<evidence type="ECO:0000256" key="5">
    <source>
        <dbReference type="ARBA" id="ARBA00022801"/>
    </source>
</evidence>
<dbReference type="FunFam" id="3.10.20.370:FF:000001">
    <property type="entry name" value="Retrovirus-related Pol polyprotein from transposon 17.6-like protein"/>
    <property type="match status" value="1"/>
</dbReference>
<evidence type="ECO:0000259" key="7">
    <source>
        <dbReference type="PROSITE" id="PS50878"/>
    </source>
</evidence>
<name>A0AAV4F7L0_9GAST</name>
<keyword evidence="9" id="KW-1185">Reference proteome</keyword>
<dbReference type="SUPFAM" id="SSF56672">
    <property type="entry name" value="DNA/RNA polymerases"/>
    <property type="match status" value="1"/>
</dbReference>
<dbReference type="EMBL" id="BMAT01007695">
    <property type="protein sequence ID" value="GFR69192.1"/>
    <property type="molecule type" value="Genomic_DNA"/>
</dbReference>
<evidence type="ECO:0000256" key="1">
    <source>
        <dbReference type="ARBA" id="ARBA00022679"/>
    </source>
</evidence>
<dbReference type="PROSITE" id="PS50878">
    <property type="entry name" value="RT_POL"/>
    <property type="match status" value="1"/>
</dbReference>
<dbReference type="CDD" id="cd01647">
    <property type="entry name" value="RT_LTR"/>
    <property type="match status" value="1"/>
</dbReference>
<keyword evidence="4" id="KW-0255">Endonuclease</keyword>
<dbReference type="Gene3D" id="3.30.70.270">
    <property type="match status" value="2"/>
</dbReference>
<dbReference type="GO" id="GO:0004519">
    <property type="term" value="F:endonuclease activity"/>
    <property type="evidence" value="ECO:0007669"/>
    <property type="project" value="UniProtKB-KW"/>
</dbReference>
<dbReference type="Gene3D" id="3.10.10.10">
    <property type="entry name" value="HIV Type 1 Reverse Transcriptase, subunit A, domain 1"/>
    <property type="match status" value="1"/>
</dbReference>
<evidence type="ECO:0000256" key="3">
    <source>
        <dbReference type="ARBA" id="ARBA00022722"/>
    </source>
</evidence>
<evidence type="ECO:0000313" key="9">
    <source>
        <dbReference type="Proteomes" id="UP000762676"/>
    </source>
</evidence>
<keyword evidence="5" id="KW-0378">Hydrolase</keyword>
<organism evidence="8 9">
    <name type="scientific">Elysia marginata</name>
    <dbReference type="NCBI Taxonomy" id="1093978"/>
    <lineage>
        <taxon>Eukaryota</taxon>
        <taxon>Metazoa</taxon>
        <taxon>Spiralia</taxon>
        <taxon>Lophotrochozoa</taxon>
        <taxon>Mollusca</taxon>
        <taxon>Gastropoda</taxon>
        <taxon>Heterobranchia</taxon>
        <taxon>Euthyneura</taxon>
        <taxon>Panpulmonata</taxon>
        <taxon>Sacoglossa</taxon>
        <taxon>Placobranchoidea</taxon>
        <taxon>Plakobranchidae</taxon>
        <taxon>Elysia</taxon>
    </lineage>
</organism>
<reference evidence="8 9" key="1">
    <citation type="journal article" date="2021" name="Elife">
        <title>Chloroplast acquisition without the gene transfer in kleptoplastic sea slugs, Plakobranchus ocellatus.</title>
        <authorList>
            <person name="Maeda T."/>
            <person name="Takahashi S."/>
            <person name="Yoshida T."/>
            <person name="Shimamura S."/>
            <person name="Takaki Y."/>
            <person name="Nagai Y."/>
            <person name="Toyoda A."/>
            <person name="Suzuki Y."/>
            <person name="Arimoto A."/>
            <person name="Ishii H."/>
            <person name="Satoh N."/>
            <person name="Nishiyama T."/>
            <person name="Hasebe M."/>
            <person name="Maruyama T."/>
            <person name="Minagawa J."/>
            <person name="Obokata J."/>
            <person name="Shigenobu S."/>
        </authorList>
    </citation>
    <scope>NUCLEOTIDE SEQUENCE [LARGE SCALE GENOMIC DNA]</scope>
</reference>
<evidence type="ECO:0000256" key="6">
    <source>
        <dbReference type="ARBA" id="ARBA00022918"/>
    </source>
</evidence>
<dbReference type="InterPro" id="IPR043502">
    <property type="entry name" value="DNA/RNA_pol_sf"/>
</dbReference>
<feature type="domain" description="Reverse transcriptase" evidence="7">
    <location>
        <begin position="1"/>
        <end position="102"/>
    </location>
</feature>
<dbReference type="InterPro" id="IPR050951">
    <property type="entry name" value="Retrovirus_Pol_polyprotein"/>
</dbReference>
<evidence type="ECO:0000256" key="2">
    <source>
        <dbReference type="ARBA" id="ARBA00022695"/>
    </source>
</evidence>
<dbReference type="CDD" id="cd09274">
    <property type="entry name" value="RNase_HI_RT_Ty3"/>
    <property type="match status" value="1"/>
</dbReference>
<keyword evidence="3" id="KW-0540">Nuclease</keyword>
<dbReference type="InterPro" id="IPR041373">
    <property type="entry name" value="RT_RNaseH"/>
</dbReference>
<dbReference type="PROSITE" id="PS51257">
    <property type="entry name" value="PROKAR_LIPOPROTEIN"/>
    <property type="match status" value="1"/>
</dbReference>
<accession>A0AAV4F7L0</accession>
<dbReference type="InterPro" id="IPR000477">
    <property type="entry name" value="RT_dom"/>
</dbReference>
<dbReference type="PANTHER" id="PTHR37984">
    <property type="entry name" value="PROTEIN CBG26694"/>
    <property type="match status" value="1"/>
</dbReference>
<dbReference type="GO" id="GO:0003964">
    <property type="term" value="F:RNA-directed DNA polymerase activity"/>
    <property type="evidence" value="ECO:0007669"/>
    <property type="project" value="UniProtKB-KW"/>
</dbReference>
<gene>
    <name evidence="8" type="ORF">ElyMa_003751300</name>
</gene>
<evidence type="ECO:0000256" key="4">
    <source>
        <dbReference type="ARBA" id="ARBA00022759"/>
    </source>
</evidence>
<sequence>MAENSKAYTAFQTSRGLMEFNYMPFGLSTAACTFQKAMIDTLGRLDFFASYFDDILIFSHTWQEHVSHVKETLQTLKDAGFTVKPSKTTVGCTSIEFLGHVIEAGIVRPDQTKTEKIRNLKIPTSKKELRSVLGLLNYYRRFIPHFSAIAQPLTDLTKKTSPNKNAWTHKCQKSFDELKLALTSEHILRVPDIQPFIVQADASNKAIGCVLLQEHEGTLLPCCFAARRLLDREVNYAIIEKECLAIVFALQKFSHYLLQPFIVQSDHRPLSFLKQNKSRNARLMRWALSIQQYSFSVQHIKGINNVVSDALSRYTIV</sequence>
<comment type="caution">
    <text evidence="8">The sequence shown here is derived from an EMBL/GenBank/DDBJ whole genome shotgun (WGS) entry which is preliminary data.</text>
</comment>
<dbReference type="InterPro" id="IPR043128">
    <property type="entry name" value="Rev_trsase/Diguanyl_cyclase"/>
</dbReference>
<dbReference type="FunFam" id="3.30.70.270:FF:000003">
    <property type="entry name" value="Transposon Ty3-G Gag-Pol polyprotein"/>
    <property type="match status" value="1"/>
</dbReference>
<proteinExistence type="predicted"/>
<keyword evidence="6" id="KW-0695">RNA-directed DNA polymerase</keyword>
<dbReference type="Proteomes" id="UP000762676">
    <property type="component" value="Unassembled WGS sequence"/>
</dbReference>
<dbReference type="GO" id="GO:0016787">
    <property type="term" value="F:hydrolase activity"/>
    <property type="evidence" value="ECO:0007669"/>
    <property type="project" value="UniProtKB-KW"/>
</dbReference>
<dbReference type="PANTHER" id="PTHR37984:SF5">
    <property type="entry name" value="PROTEIN NYNRIN-LIKE"/>
    <property type="match status" value="1"/>
</dbReference>
<keyword evidence="2" id="KW-0548">Nucleotidyltransferase</keyword>
<dbReference type="AlphaFoldDB" id="A0AAV4F7L0"/>
<evidence type="ECO:0000313" key="8">
    <source>
        <dbReference type="EMBL" id="GFR69192.1"/>
    </source>
</evidence>